<keyword evidence="1" id="KW-0472">Membrane</keyword>
<dbReference type="RefSeq" id="WP_129747013.1">
    <property type="nucleotide sequence ID" value="NZ_JUIV01000006.1"/>
</dbReference>
<comment type="caution">
    <text evidence="2">The sequence shown here is derived from an EMBL/GenBank/DDBJ whole genome shotgun (WGS) entry which is preliminary data.</text>
</comment>
<reference evidence="2 3" key="1">
    <citation type="submission" date="2014-12" db="EMBL/GenBank/DDBJ databases">
        <title>Genome sequence of Flavobacterium anhuiense RCM74.</title>
        <authorList>
            <person name="Kim J.F."/>
            <person name="Song J.Y."/>
            <person name="Kwak M.-J."/>
            <person name="Lee S.-W."/>
        </authorList>
    </citation>
    <scope>NUCLEOTIDE SEQUENCE [LARGE SCALE GENOMIC DNA]</scope>
    <source>
        <strain evidence="2 3">RCM74</strain>
    </source>
</reference>
<keyword evidence="1" id="KW-0812">Transmembrane</keyword>
<protein>
    <submittedName>
        <fullName evidence="2">Membrane protein-like protein</fullName>
    </submittedName>
</protein>
<evidence type="ECO:0000256" key="1">
    <source>
        <dbReference type="SAM" id="Phobius"/>
    </source>
</evidence>
<evidence type="ECO:0000313" key="2">
    <source>
        <dbReference type="EMBL" id="RYJ38896.1"/>
    </source>
</evidence>
<gene>
    <name evidence="2" type="ORF">NU08_2121</name>
</gene>
<dbReference type="PANTHER" id="PTHR34582">
    <property type="entry name" value="UPF0702 TRANSMEMBRANE PROTEIN YCAP"/>
    <property type="match status" value="1"/>
</dbReference>
<organism evidence="2 3">
    <name type="scientific">Flavobacterium anhuiense</name>
    <dbReference type="NCBI Taxonomy" id="459526"/>
    <lineage>
        <taxon>Bacteria</taxon>
        <taxon>Pseudomonadati</taxon>
        <taxon>Bacteroidota</taxon>
        <taxon>Flavobacteriia</taxon>
        <taxon>Flavobacteriales</taxon>
        <taxon>Flavobacteriaceae</taxon>
        <taxon>Flavobacterium</taxon>
    </lineage>
</organism>
<sequence length="127" mass="14625">MKEIFFYDWQSIIRAAATAVTAFIVLFLFVRISGKRTLEQLNAFDFIASIALESTLSDIMLAMIPIAEGAVVVFLIILLQYIFAWLARSSTKMEKLINTVPRIVFHNNMFHKDTMAREAHQFQCYVK</sequence>
<name>A0A444VZJ1_9FLAO</name>
<feature type="transmembrane region" description="Helical" evidence="1">
    <location>
        <begin position="70"/>
        <end position="87"/>
    </location>
</feature>
<feature type="transmembrane region" description="Helical" evidence="1">
    <location>
        <begin position="12"/>
        <end position="30"/>
    </location>
</feature>
<dbReference type="Proteomes" id="UP000290433">
    <property type="component" value="Unassembled WGS sequence"/>
</dbReference>
<dbReference type="PANTHER" id="PTHR34582:SF6">
    <property type="entry name" value="UPF0702 TRANSMEMBRANE PROTEIN YCAP"/>
    <property type="match status" value="1"/>
</dbReference>
<dbReference type="OrthoDB" id="9793799at2"/>
<dbReference type="EMBL" id="JUIV01000006">
    <property type="protein sequence ID" value="RYJ38896.1"/>
    <property type="molecule type" value="Genomic_DNA"/>
</dbReference>
<evidence type="ECO:0000313" key="3">
    <source>
        <dbReference type="Proteomes" id="UP000290433"/>
    </source>
</evidence>
<accession>A0A444VZJ1</accession>
<proteinExistence type="predicted"/>
<dbReference type="AlphaFoldDB" id="A0A444VZJ1"/>
<keyword evidence="1" id="KW-1133">Transmembrane helix</keyword>